<reference evidence="1 2" key="1">
    <citation type="submission" date="2020-08" db="EMBL/GenBank/DDBJ databases">
        <title>Genomic Encyclopedia of Type Strains, Phase IV (KMG-V): Genome sequencing to study the core and pangenomes of soil and plant-associated prokaryotes.</title>
        <authorList>
            <person name="Whitman W."/>
        </authorList>
    </citation>
    <scope>NUCLEOTIDE SEQUENCE [LARGE SCALE GENOMIC DNA]</scope>
    <source>
        <strain evidence="1 2">SEMIA 4011</strain>
    </source>
</reference>
<organism evidence="1 2">
    <name type="scientific">Rhizobium leguminosarum</name>
    <dbReference type="NCBI Taxonomy" id="384"/>
    <lineage>
        <taxon>Bacteria</taxon>
        <taxon>Pseudomonadati</taxon>
        <taxon>Pseudomonadota</taxon>
        <taxon>Alphaproteobacteria</taxon>
        <taxon>Hyphomicrobiales</taxon>
        <taxon>Rhizobiaceae</taxon>
        <taxon>Rhizobium/Agrobacterium group</taxon>
        <taxon>Rhizobium</taxon>
    </lineage>
</organism>
<gene>
    <name evidence="1" type="ORF">GGE66_000885</name>
</gene>
<dbReference type="Proteomes" id="UP000517187">
    <property type="component" value="Unassembled WGS sequence"/>
</dbReference>
<evidence type="ECO:0000313" key="2">
    <source>
        <dbReference type="Proteomes" id="UP000517187"/>
    </source>
</evidence>
<comment type="caution">
    <text evidence="1">The sequence shown here is derived from an EMBL/GenBank/DDBJ whole genome shotgun (WGS) entry which is preliminary data.</text>
</comment>
<proteinExistence type="predicted"/>
<evidence type="ECO:0000313" key="1">
    <source>
        <dbReference type="EMBL" id="MBB6219936.1"/>
    </source>
</evidence>
<dbReference type="EMBL" id="JACIIJ010000002">
    <property type="protein sequence ID" value="MBB6219936.1"/>
    <property type="molecule type" value="Genomic_DNA"/>
</dbReference>
<name>A0A7W9ZNH3_RHILE</name>
<protein>
    <submittedName>
        <fullName evidence="1">Uncharacterized protein</fullName>
    </submittedName>
</protein>
<accession>A0A7W9ZNH3</accession>
<dbReference type="AlphaFoldDB" id="A0A7W9ZNH3"/>
<sequence length="25" mass="3019">MTSGASIEQPIWLHKHQIPKIRWNF</sequence>